<keyword evidence="1" id="KW-1133">Transmembrane helix</keyword>
<evidence type="ECO:0000313" key="2">
    <source>
        <dbReference type="EMBL" id="KAF0762797.1"/>
    </source>
</evidence>
<name>A0A6G0YXH7_APHCR</name>
<dbReference type="AlphaFoldDB" id="A0A6G0YXH7"/>
<dbReference type="Proteomes" id="UP000478052">
    <property type="component" value="Unassembled WGS sequence"/>
</dbReference>
<comment type="caution">
    <text evidence="2">The sequence shown here is derived from an EMBL/GenBank/DDBJ whole genome shotgun (WGS) entry which is preliminary data.</text>
</comment>
<evidence type="ECO:0000256" key="1">
    <source>
        <dbReference type="SAM" id="Phobius"/>
    </source>
</evidence>
<keyword evidence="1" id="KW-0812">Transmembrane</keyword>
<keyword evidence="3" id="KW-1185">Reference proteome</keyword>
<feature type="transmembrane region" description="Helical" evidence="1">
    <location>
        <begin position="35"/>
        <end position="53"/>
    </location>
</feature>
<accession>A0A6G0YXH7</accession>
<sequence length="98" mass="11496">MFNKSVFKEIKDLIGNIIFRLLLNMIYYFGLRLKVVISLCFSIPVFFITPELLRYLRSEFGILSLGTLRKQHLRSCLLINDKTILKQSNDSFPYPCDT</sequence>
<gene>
    <name evidence="2" type="ORF">FWK35_00007742</name>
</gene>
<keyword evidence="1" id="KW-0472">Membrane</keyword>
<dbReference type="EMBL" id="VUJU01002043">
    <property type="protein sequence ID" value="KAF0762797.1"/>
    <property type="molecule type" value="Genomic_DNA"/>
</dbReference>
<evidence type="ECO:0000313" key="3">
    <source>
        <dbReference type="Proteomes" id="UP000478052"/>
    </source>
</evidence>
<proteinExistence type="predicted"/>
<protein>
    <submittedName>
        <fullName evidence="2">PiggyBac transposable element-derived protein 3-like</fullName>
    </submittedName>
</protein>
<reference evidence="2 3" key="1">
    <citation type="submission" date="2019-08" db="EMBL/GenBank/DDBJ databases">
        <title>Whole genome of Aphis craccivora.</title>
        <authorList>
            <person name="Voronova N.V."/>
            <person name="Shulinski R.S."/>
            <person name="Bandarenka Y.V."/>
            <person name="Zhorov D.G."/>
            <person name="Warner D."/>
        </authorList>
    </citation>
    <scope>NUCLEOTIDE SEQUENCE [LARGE SCALE GENOMIC DNA]</scope>
    <source>
        <strain evidence="2">180601</strain>
        <tissue evidence="2">Whole Body</tissue>
    </source>
</reference>
<organism evidence="2 3">
    <name type="scientific">Aphis craccivora</name>
    <name type="common">Cowpea aphid</name>
    <dbReference type="NCBI Taxonomy" id="307492"/>
    <lineage>
        <taxon>Eukaryota</taxon>
        <taxon>Metazoa</taxon>
        <taxon>Ecdysozoa</taxon>
        <taxon>Arthropoda</taxon>
        <taxon>Hexapoda</taxon>
        <taxon>Insecta</taxon>
        <taxon>Pterygota</taxon>
        <taxon>Neoptera</taxon>
        <taxon>Paraneoptera</taxon>
        <taxon>Hemiptera</taxon>
        <taxon>Sternorrhyncha</taxon>
        <taxon>Aphidomorpha</taxon>
        <taxon>Aphidoidea</taxon>
        <taxon>Aphididae</taxon>
        <taxon>Aphidini</taxon>
        <taxon>Aphis</taxon>
        <taxon>Aphis</taxon>
    </lineage>
</organism>